<dbReference type="RefSeq" id="XP_070892704.1">
    <property type="nucleotide sequence ID" value="XM_071042116.1"/>
</dbReference>
<keyword evidence="3" id="KW-1185">Reference proteome</keyword>
<dbReference type="Gene3D" id="3.40.30.10">
    <property type="entry name" value="Glutaredoxin"/>
    <property type="match status" value="1"/>
</dbReference>
<proteinExistence type="predicted"/>
<reference evidence="2 3" key="1">
    <citation type="submission" date="2024-07" db="EMBL/GenBank/DDBJ databases">
        <title>Section-level genome sequencing and comparative genomics of Aspergillus sections Usti and Cavernicolus.</title>
        <authorList>
            <consortium name="Lawrence Berkeley National Laboratory"/>
            <person name="Nybo J.L."/>
            <person name="Vesth T.C."/>
            <person name="Theobald S."/>
            <person name="Frisvad J.C."/>
            <person name="Larsen T.O."/>
            <person name="Kjaerboelling I."/>
            <person name="Rothschild-Mancinelli K."/>
            <person name="Lyhne E.K."/>
            <person name="Kogle M.E."/>
            <person name="Barry K."/>
            <person name="Clum A."/>
            <person name="Na H."/>
            <person name="Ledsgaard L."/>
            <person name="Lin J."/>
            <person name="Lipzen A."/>
            <person name="Kuo A."/>
            <person name="Riley R."/>
            <person name="Mondo S."/>
            <person name="LaButti K."/>
            <person name="Haridas S."/>
            <person name="Pangalinan J."/>
            <person name="Salamov A.A."/>
            <person name="Simmons B.A."/>
            <person name="Magnuson J.K."/>
            <person name="Chen J."/>
            <person name="Drula E."/>
            <person name="Henrissat B."/>
            <person name="Wiebenga A."/>
            <person name="Lubbers R.J."/>
            <person name="Gomes A.C."/>
            <person name="Macurrencykelacurrency M.R."/>
            <person name="Stajich J."/>
            <person name="Grigoriev I.V."/>
            <person name="Mortensen U.H."/>
            <person name="De vries R.P."/>
            <person name="Baker S.E."/>
            <person name="Andersen M.R."/>
        </authorList>
    </citation>
    <scope>NUCLEOTIDE SEQUENCE [LARGE SCALE GENOMIC DNA]</scope>
    <source>
        <strain evidence="2 3">CBS 756.74</strain>
    </source>
</reference>
<gene>
    <name evidence="2" type="ORF">BJX68DRAFT_249469</name>
</gene>
<dbReference type="SUPFAM" id="SSF52833">
    <property type="entry name" value="Thioredoxin-like"/>
    <property type="match status" value="1"/>
</dbReference>
<protein>
    <recommendedName>
        <fullName evidence="1">GST N-terminal domain-containing protein</fullName>
    </recommendedName>
</protein>
<comment type="caution">
    <text evidence="2">The sequence shown here is derived from an EMBL/GenBank/DDBJ whole genome shotgun (WGS) entry which is preliminary data.</text>
</comment>
<name>A0ABR4JCP2_9EURO</name>
<dbReference type="PROSITE" id="PS50404">
    <property type="entry name" value="GST_NTER"/>
    <property type="match status" value="1"/>
</dbReference>
<evidence type="ECO:0000259" key="1">
    <source>
        <dbReference type="PROSITE" id="PS50404"/>
    </source>
</evidence>
<evidence type="ECO:0000313" key="3">
    <source>
        <dbReference type="Proteomes" id="UP001610444"/>
    </source>
</evidence>
<evidence type="ECO:0000313" key="2">
    <source>
        <dbReference type="EMBL" id="KAL2837801.1"/>
    </source>
</evidence>
<dbReference type="InterPro" id="IPR004045">
    <property type="entry name" value="Glutathione_S-Trfase_N"/>
</dbReference>
<feature type="domain" description="GST N-terminal" evidence="1">
    <location>
        <begin position="7"/>
        <end position="102"/>
    </location>
</feature>
<accession>A0ABR4JCP2</accession>
<dbReference type="GeneID" id="98157280"/>
<dbReference type="InterPro" id="IPR036249">
    <property type="entry name" value="Thioredoxin-like_sf"/>
</dbReference>
<dbReference type="Proteomes" id="UP001610444">
    <property type="component" value="Unassembled WGS sequence"/>
</dbReference>
<sequence>MSTSTTTPWLLYAYPWQPFPRRVIIYLRERNIPSSLVTVVHVSDVQFGGETPKGFPPKPPGSLPILAIPTASTGGESKDDFIYIKQSIAIMEFLEDACNTGRWGFPKLPQPPILALPINTPSLNDGIFDVNSDGDDKQGVPPLLAARHGELLSLASGLTDSWNPIRTFGSGTGTMRIPAAAKEMLGWTRRSLLAIENWFEENGYSSADLRWDERENGSGDERHVGKRQATIAEIVLFQFFDFTHDCYGIDMTRSSGKKVTDVYGREVLESYPRLESFYKDFLTRPSARRYAELGDVPHESWVKNMTDWSAGIFDDEGREVLQGKN</sequence>
<dbReference type="EMBL" id="JBFXLR010000092">
    <property type="protein sequence ID" value="KAL2837801.1"/>
    <property type="molecule type" value="Genomic_DNA"/>
</dbReference>
<organism evidence="2 3">
    <name type="scientific">Aspergillus pseudodeflectus</name>
    <dbReference type="NCBI Taxonomy" id="176178"/>
    <lineage>
        <taxon>Eukaryota</taxon>
        <taxon>Fungi</taxon>
        <taxon>Dikarya</taxon>
        <taxon>Ascomycota</taxon>
        <taxon>Pezizomycotina</taxon>
        <taxon>Eurotiomycetes</taxon>
        <taxon>Eurotiomycetidae</taxon>
        <taxon>Eurotiales</taxon>
        <taxon>Aspergillaceae</taxon>
        <taxon>Aspergillus</taxon>
        <taxon>Aspergillus subgen. Nidulantes</taxon>
    </lineage>
</organism>